<comment type="caution">
    <text evidence="1">The sequence shown here is derived from an EMBL/GenBank/DDBJ whole genome shotgun (WGS) entry which is preliminary data.</text>
</comment>
<organism evidence="1">
    <name type="scientific">Hexamita inflata</name>
    <dbReference type="NCBI Taxonomy" id="28002"/>
    <lineage>
        <taxon>Eukaryota</taxon>
        <taxon>Metamonada</taxon>
        <taxon>Diplomonadida</taxon>
        <taxon>Hexamitidae</taxon>
        <taxon>Hexamitinae</taxon>
        <taxon>Hexamita</taxon>
    </lineage>
</organism>
<dbReference type="AlphaFoldDB" id="A0AA86Q4A9"/>
<evidence type="ECO:0000313" key="2">
    <source>
        <dbReference type="EMBL" id="CAI9967880.1"/>
    </source>
</evidence>
<evidence type="ECO:0000313" key="3">
    <source>
        <dbReference type="EMBL" id="CAL6051835.1"/>
    </source>
</evidence>
<dbReference type="Proteomes" id="UP001642409">
    <property type="component" value="Unassembled WGS sequence"/>
</dbReference>
<gene>
    <name evidence="1" type="ORF">HINF_LOCUS33685</name>
    <name evidence="3" type="ORF">HINF_LOCUS44563</name>
    <name evidence="4" type="ORF">HINF_LOCUS51688</name>
    <name evidence="2" type="ORF">HINF_LOCUS55525</name>
</gene>
<name>A0AA86Q4A9_9EUKA</name>
<reference evidence="3 5" key="2">
    <citation type="submission" date="2024-07" db="EMBL/GenBank/DDBJ databases">
        <authorList>
            <person name="Akdeniz Z."/>
        </authorList>
    </citation>
    <scope>NUCLEOTIDE SEQUENCE [LARGE SCALE GENOMIC DNA]</scope>
</reference>
<reference evidence="1" key="1">
    <citation type="submission" date="2023-06" db="EMBL/GenBank/DDBJ databases">
        <authorList>
            <person name="Kurt Z."/>
        </authorList>
    </citation>
    <scope>NUCLEOTIDE SEQUENCE</scope>
</reference>
<dbReference type="EMBL" id="CAXDID020000253">
    <property type="protein sequence ID" value="CAL6065120.1"/>
    <property type="molecule type" value="Genomic_DNA"/>
</dbReference>
<evidence type="ECO:0000313" key="5">
    <source>
        <dbReference type="Proteomes" id="UP001642409"/>
    </source>
</evidence>
<keyword evidence="5" id="KW-1185">Reference proteome</keyword>
<dbReference type="EMBL" id="CATOUU010001030">
    <property type="protein sequence ID" value="CAI9967880.1"/>
    <property type="molecule type" value="Genomic_DNA"/>
</dbReference>
<dbReference type="EMBL" id="CAXDID020000189">
    <property type="protein sequence ID" value="CAL6051835.1"/>
    <property type="molecule type" value="Genomic_DNA"/>
</dbReference>
<evidence type="ECO:0000313" key="4">
    <source>
        <dbReference type="EMBL" id="CAL6065120.1"/>
    </source>
</evidence>
<proteinExistence type="predicted"/>
<evidence type="ECO:0000313" key="1">
    <source>
        <dbReference type="EMBL" id="CAI9946040.1"/>
    </source>
</evidence>
<dbReference type="EMBL" id="CATOUU010000755">
    <property type="protein sequence ID" value="CAI9946040.1"/>
    <property type="molecule type" value="Genomic_DNA"/>
</dbReference>
<sequence length="124" mass="14869">MIYENEDRMIKFSLSTDDKVQLSESFYKLMMSKVYKRDILSQESIHNQLLSMQSHVNYNIFKQQSENDNQKKIEENVLKIDEVEAEREKYRVQKSIMIQPWTFECQNKSKQAFQVFLSVSLLCI</sequence>
<accession>A0AA86Q4A9</accession>
<protein>
    <submittedName>
        <fullName evidence="3">Hypothetical_protein</fullName>
    </submittedName>
</protein>